<proteinExistence type="predicted"/>
<dbReference type="EMBL" id="KN881754">
    <property type="protein sequence ID" value="KIY48999.1"/>
    <property type="molecule type" value="Genomic_DNA"/>
</dbReference>
<keyword evidence="2" id="KW-1185">Reference proteome</keyword>
<name>A0A0D7AF12_9AGAR</name>
<dbReference type="Proteomes" id="UP000054144">
    <property type="component" value="Unassembled WGS sequence"/>
</dbReference>
<protein>
    <submittedName>
        <fullName evidence="1">Uncharacterized protein</fullName>
    </submittedName>
</protein>
<evidence type="ECO:0000313" key="2">
    <source>
        <dbReference type="Proteomes" id="UP000054144"/>
    </source>
</evidence>
<organism evidence="1 2">
    <name type="scientific">Fistulina hepatica ATCC 64428</name>
    <dbReference type="NCBI Taxonomy" id="1128425"/>
    <lineage>
        <taxon>Eukaryota</taxon>
        <taxon>Fungi</taxon>
        <taxon>Dikarya</taxon>
        <taxon>Basidiomycota</taxon>
        <taxon>Agaricomycotina</taxon>
        <taxon>Agaricomycetes</taxon>
        <taxon>Agaricomycetidae</taxon>
        <taxon>Agaricales</taxon>
        <taxon>Fistulinaceae</taxon>
        <taxon>Fistulina</taxon>
    </lineage>
</organism>
<reference evidence="1 2" key="1">
    <citation type="journal article" date="2015" name="Fungal Genet. Biol.">
        <title>Evolution of novel wood decay mechanisms in Agaricales revealed by the genome sequences of Fistulina hepatica and Cylindrobasidium torrendii.</title>
        <authorList>
            <person name="Floudas D."/>
            <person name="Held B.W."/>
            <person name="Riley R."/>
            <person name="Nagy L.G."/>
            <person name="Koehler G."/>
            <person name="Ransdell A.S."/>
            <person name="Younus H."/>
            <person name="Chow J."/>
            <person name="Chiniquy J."/>
            <person name="Lipzen A."/>
            <person name="Tritt A."/>
            <person name="Sun H."/>
            <person name="Haridas S."/>
            <person name="LaButti K."/>
            <person name="Ohm R.A."/>
            <person name="Kues U."/>
            <person name="Blanchette R.A."/>
            <person name="Grigoriev I.V."/>
            <person name="Minto R.E."/>
            <person name="Hibbett D.S."/>
        </authorList>
    </citation>
    <scope>NUCLEOTIDE SEQUENCE [LARGE SCALE GENOMIC DNA]</scope>
    <source>
        <strain evidence="1 2">ATCC 64428</strain>
    </source>
</reference>
<gene>
    <name evidence="1" type="ORF">FISHEDRAFT_73074</name>
</gene>
<accession>A0A0D7AF12</accession>
<evidence type="ECO:0000313" key="1">
    <source>
        <dbReference type="EMBL" id="KIY48999.1"/>
    </source>
</evidence>
<sequence length="171" mass="19045">MSLHILRPSSEENKGNMCLRARVPNRGKLIPIGNWDLRHGGRVCKQTSKWNGLLPFFRLPTGDYLITAKCTTAAWRRAVAMLKRVPVPTSSARKTVMPPCARAETGAGYESQNLSWGGPPVQGYFLRSCVLFCPDVAFLDEDSYFALNYASHGIEIRDGEVPLSDTMPKHH</sequence>
<dbReference type="AlphaFoldDB" id="A0A0D7AF12"/>